<keyword evidence="2" id="KW-1185">Reference proteome</keyword>
<proteinExistence type="predicted"/>
<dbReference type="AlphaFoldDB" id="A0AAW0BIB7"/>
<evidence type="ECO:0000313" key="1">
    <source>
        <dbReference type="EMBL" id="KAK7026148.1"/>
    </source>
</evidence>
<organism evidence="1 2">
    <name type="scientific">Favolaschia claudopus</name>
    <dbReference type="NCBI Taxonomy" id="2862362"/>
    <lineage>
        <taxon>Eukaryota</taxon>
        <taxon>Fungi</taxon>
        <taxon>Dikarya</taxon>
        <taxon>Basidiomycota</taxon>
        <taxon>Agaricomycotina</taxon>
        <taxon>Agaricomycetes</taxon>
        <taxon>Agaricomycetidae</taxon>
        <taxon>Agaricales</taxon>
        <taxon>Marasmiineae</taxon>
        <taxon>Mycenaceae</taxon>
        <taxon>Favolaschia</taxon>
    </lineage>
</organism>
<gene>
    <name evidence="1" type="ORF">R3P38DRAFT_3192388</name>
</gene>
<name>A0AAW0BIB7_9AGAR</name>
<accession>A0AAW0BIB7</accession>
<evidence type="ECO:0000313" key="2">
    <source>
        <dbReference type="Proteomes" id="UP001362999"/>
    </source>
</evidence>
<dbReference type="SUPFAM" id="SSF52047">
    <property type="entry name" value="RNI-like"/>
    <property type="match status" value="1"/>
</dbReference>
<reference evidence="1 2" key="1">
    <citation type="journal article" date="2024" name="J Genomics">
        <title>Draft genome sequencing and assembly of Favolaschia claudopus CIRM-BRFM 2984 isolated from oak limbs.</title>
        <authorList>
            <person name="Navarro D."/>
            <person name="Drula E."/>
            <person name="Chaduli D."/>
            <person name="Cazenave R."/>
            <person name="Ahrendt S."/>
            <person name="Wang J."/>
            <person name="Lipzen A."/>
            <person name="Daum C."/>
            <person name="Barry K."/>
            <person name="Grigoriev I.V."/>
            <person name="Favel A."/>
            <person name="Rosso M.N."/>
            <person name="Martin F."/>
        </authorList>
    </citation>
    <scope>NUCLEOTIDE SEQUENCE [LARGE SCALE GENOMIC DNA]</scope>
    <source>
        <strain evidence="1 2">CIRM-BRFM 2984</strain>
    </source>
</reference>
<comment type="caution">
    <text evidence="1">The sequence shown here is derived from an EMBL/GenBank/DDBJ whole genome shotgun (WGS) entry which is preliminary data.</text>
</comment>
<sequence>MHSLPKPFVCDIHALLSSALSLERLSLIYVDPHMIDLANMSQDRLLNPPSVALDNVYHIHFAMSHLRCHYFFDSLVTPNLRSFVLQVNNEHDLLPFVTASRERFLSVKTLVLVCHLSCSDLLAQVLQCFPRLVELDGSRSPAFTMAFHGVALYHPKVVPRLRKIRFSEFSLPIVRDILQCRASTELRLHGGTVSTDVYRSLVWRTYRLLDNIVVPVYDRATD</sequence>
<protein>
    <submittedName>
        <fullName evidence="1">Uncharacterized protein</fullName>
    </submittedName>
</protein>
<dbReference type="Proteomes" id="UP001362999">
    <property type="component" value="Unassembled WGS sequence"/>
</dbReference>
<dbReference type="EMBL" id="JAWWNJ010000032">
    <property type="protein sequence ID" value="KAK7026148.1"/>
    <property type="molecule type" value="Genomic_DNA"/>
</dbReference>